<dbReference type="PANTHER" id="PTHR33164:SF103">
    <property type="entry name" value="REGULATORY PROTEIN MARR"/>
    <property type="match status" value="1"/>
</dbReference>
<feature type="domain" description="HTH marR-type" evidence="2">
    <location>
        <begin position="12"/>
        <end position="152"/>
    </location>
</feature>
<dbReference type="GO" id="GO:0006950">
    <property type="term" value="P:response to stress"/>
    <property type="evidence" value="ECO:0007669"/>
    <property type="project" value="TreeGrafter"/>
</dbReference>
<dbReference type="InterPro" id="IPR036390">
    <property type="entry name" value="WH_DNA-bd_sf"/>
</dbReference>
<dbReference type="InterPro" id="IPR039422">
    <property type="entry name" value="MarR/SlyA-like"/>
</dbReference>
<dbReference type="Pfam" id="PF12802">
    <property type="entry name" value="MarR_2"/>
    <property type="match status" value="1"/>
</dbReference>
<evidence type="ECO:0000313" key="4">
    <source>
        <dbReference type="Proteomes" id="UP000324965"/>
    </source>
</evidence>
<dbReference type="PANTHER" id="PTHR33164">
    <property type="entry name" value="TRANSCRIPTIONAL REGULATOR, MARR FAMILY"/>
    <property type="match status" value="1"/>
</dbReference>
<dbReference type="OrthoDB" id="3830756at2"/>
<keyword evidence="4" id="KW-1185">Reference proteome</keyword>
<dbReference type="PROSITE" id="PS50995">
    <property type="entry name" value="HTH_MARR_2"/>
    <property type="match status" value="1"/>
</dbReference>
<dbReference type="Proteomes" id="UP000324965">
    <property type="component" value="Unassembled WGS sequence"/>
</dbReference>
<dbReference type="SMART" id="SM00347">
    <property type="entry name" value="HTH_MARR"/>
    <property type="match status" value="1"/>
</dbReference>
<feature type="region of interest" description="Disordered" evidence="1">
    <location>
        <begin position="156"/>
        <end position="180"/>
    </location>
</feature>
<comment type="caution">
    <text evidence="3">The sequence shown here is derived from an EMBL/GenBank/DDBJ whole genome shotgun (WGS) entry which is preliminary data.</text>
</comment>
<dbReference type="SUPFAM" id="SSF46785">
    <property type="entry name" value="Winged helix' DNA-binding domain"/>
    <property type="match status" value="1"/>
</dbReference>
<sequence length="180" mass="19365">MPVPDFTSRDLSHEATRSAGEIAELLDVMWEKARQATAAATAPASTSQLRLMYLVDRAGAEEGIRMRAVCEQLGAAPPSVSRLCDRLQAVGFLERRPCPDSGREVVLRLTSAGRTHLRRIREQRETMLHQAIDAMPHGERHALAVGLAGLHSRLTATGTTGRDTADGDAADRGRGTTSAA</sequence>
<feature type="compositionally biased region" description="Basic and acidic residues" evidence="1">
    <location>
        <begin position="163"/>
        <end position="174"/>
    </location>
</feature>
<proteinExistence type="predicted"/>
<dbReference type="InterPro" id="IPR000835">
    <property type="entry name" value="HTH_MarR-typ"/>
</dbReference>
<dbReference type="Gene3D" id="1.10.10.10">
    <property type="entry name" value="Winged helix-like DNA-binding domain superfamily/Winged helix DNA-binding domain"/>
    <property type="match status" value="1"/>
</dbReference>
<gene>
    <name evidence="3" type="ORF">FGF04_06505</name>
</gene>
<dbReference type="EMBL" id="VDFC01000017">
    <property type="protein sequence ID" value="KAA0941235.1"/>
    <property type="molecule type" value="Genomic_DNA"/>
</dbReference>
<reference evidence="3 4" key="1">
    <citation type="submission" date="2019-05" db="EMBL/GenBank/DDBJ databases">
        <authorList>
            <person name="Hariharan J."/>
            <person name="Choudoir M.J."/>
            <person name="Diebold P."/>
            <person name="Panke-Buisse K."/>
            <person name="Buckley D.H."/>
        </authorList>
    </citation>
    <scope>NUCLEOTIDE SEQUENCE [LARGE SCALE GENOMIC DNA]</scope>
    <source>
        <strain evidence="3 4">SUN51</strain>
    </source>
</reference>
<evidence type="ECO:0000256" key="1">
    <source>
        <dbReference type="SAM" id="MobiDB-lite"/>
    </source>
</evidence>
<protein>
    <submittedName>
        <fullName evidence="3">MarR family transcriptional regulator</fullName>
    </submittedName>
</protein>
<accession>A0A5B0BKL3</accession>
<name>A0A5B0BKL3_9ACTN</name>
<evidence type="ECO:0000259" key="2">
    <source>
        <dbReference type="PROSITE" id="PS50995"/>
    </source>
</evidence>
<dbReference type="RefSeq" id="WP_149510277.1">
    <property type="nucleotide sequence ID" value="NZ_VDFC01000017.1"/>
</dbReference>
<organism evidence="3 4">
    <name type="scientific">Streptomyces apricus</name>
    <dbReference type="NCBI Taxonomy" id="1828112"/>
    <lineage>
        <taxon>Bacteria</taxon>
        <taxon>Bacillati</taxon>
        <taxon>Actinomycetota</taxon>
        <taxon>Actinomycetes</taxon>
        <taxon>Kitasatosporales</taxon>
        <taxon>Streptomycetaceae</taxon>
        <taxon>Streptomyces</taxon>
    </lineage>
</organism>
<dbReference type="GO" id="GO:0003700">
    <property type="term" value="F:DNA-binding transcription factor activity"/>
    <property type="evidence" value="ECO:0007669"/>
    <property type="project" value="InterPro"/>
</dbReference>
<evidence type="ECO:0000313" key="3">
    <source>
        <dbReference type="EMBL" id="KAA0941235.1"/>
    </source>
</evidence>
<dbReference type="AlphaFoldDB" id="A0A5B0BKL3"/>
<dbReference type="InterPro" id="IPR036388">
    <property type="entry name" value="WH-like_DNA-bd_sf"/>
</dbReference>